<evidence type="ECO:0000259" key="9">
    <source>
        <dbReference type="PROSITE" id="PS51160"/>
    </source>
</evidence>
<evidence type="ECO:0000256" key="3">
    <source>
        <dbReference type="ARBA" id="ARBA00022801"/>
    </source>
</evidence>
<feature type="active site" evidence="5">
    <location>
        <position position="73"/>
    </location>
</feature>
<evidence type="ECO:0000256" key="8">
    <source>
        <dbReference type="SAM" id="MobiDB-lite"/>
    </source>
</evidence>
<dbReference type="EMBL" id="HBEZ01036542">
    <property type="protein sequence ID" value="CAD8642376.1"/>
    <property type="molecule type" value="Transcribed_RNA"/>
</dbReference>
<organism evidence="10">
    <name type="scientific">Cryptomonas curvata</name>
    <dbReference type="NCBI Taxonomy" id="233186"/>
    <lineage>
        <taxon>Eukaryota</taxon>
        <taxon>Cryptophyceae</taxon>
        <taxon>Cryptomonadales</taxon>
        <taxon>Cryptomonadaceae</taxon>
        <taxon>Cryptomonas</taxon>
    </lineage>
</organism>
<comment type="catalytic activity">
    <reaction evidence="4 5 6">
        <text>an acyl phosphate + H2O = a carboxylate + phosphate + H(+)</text>
        <dbReference type="Rhea" id="RHEA:14965"/>
        <dbReference type="ChEBI" id="CHEBI:15377"/>
        <dbReference type="ChEBI" id="CHEBI:15378"/>
        <dbReference type="ChEBI" id="CHEBI:29067"/>
        <dbReference type="ChEBI" id="CHEBI:43474"/>
        <dbReference type="ChEBI" id="CHEBI:59918"/>
        <dbReference type="EC" id="3.6.1.7"/>
    </reaction>
</comment>
<evidence type="ECO:0000256" key="1">
    <source>
        <dbReference type="ARBA" id="ARBA00005614"/>
    </source>
</evidence>
<dbReference type="PROSITE" id="PS51160">
    <property type="entry name" value="ACYLPHOSPHATASE_3"/>
    <property type="match status" value="1"/>
</dbReference>
<evidence type="ECO:0000256" key="4">
    <source>
        <dbReference type="ARBA" id="ARBA00047645"/>
    </source>
</evidence>
<evidence type="ECO:0000313" key="10">
    <source>
        <dbReference type="EMBL" id="CAD8642376.1"/>
    </source>
</evidence>
<sequence>MHPSDSKASGKAKIQPPSSVSKGLSTSKPAAKCDSAQIQSFKFEVSGKVQGVFFRKYTQKTAKQLGLVGWVMNTEHGTVVGEAQGDATKLTELERWLGSTGSPRSRIDALQVWDRQDLARTSLPDFAVRA</sequence>
<evidence type="ECO:0000256" key="2">
    <source>
        <dbReference type="ARBA" id="ARBA00012150"/>
    </source>
</evidence>
<keyword evidence="3 5" id="KW-0378">Hydrolase</keyword>
<reference evidence="10" key="1">
    <citation type="submission" date="2021-01" db="EMBL/GenBank/DDBJ databases">
        <authorList>
            <person name="Corre E."/>
            <person name="Pelletier E."/>
            <person name="Niang G."/>
            <person name="Scheremetjew M."/>
            <person name="Finn R."/>
            <person name="Kale V."/>
            <person name="Holt S."/>
            <person name="Cochrane G."/>
            <person name="Meng A."/>
            <person name="Brown T."/>
            <person name="Cohen L."/>
        </authorList>
    </citation>
    <scope>NUCLEOTIDE SEQUENCE</scope>
    <source>
        <strain evidence="10">CCAP979/52</strain>
    </source>
</reference>
<dbReference type="AlphaFoldDB" id="A0A7S0MKF8"/>
<name>A0A7S0MKF8_9CRYP</name>
<dbReference type="GO" id="GO:0003998">
    <property type="term" value="F:acylphosphatase activity"/>
    <property type="evidence" value="ECO:0007669"/>
    <property type="project" value="UniProtKB-EC"/>
</dbReference>
<evidence type="ECO:0000256" key="7">
    <source>
        <dbReference type="RuleBase" id="RU004168"/>
    </source>
</evidence>
<comment type="similarity">
    <text evidence="1 7">Belongs to the acylphosphatase family.</text>
</comment>
<dbReference type="InterPro" id="IPR036046">
    <property type="entry name" value="Acylphosphatase-like_dom_sf"/>
</dbReference>
<dbReference type="EC" id="3.6.1.7" evidence="2 5"/>
<dbReference type="InterPro" id="IPR017968">
    <property type="entry name" value="Acylphosphatase_CS"/>
</dbReference>
<protein>
    <recommendedName>
        <fullName evidence="2 5">Acylphosphatase</fullName>
        <ecNumber evidence="2 5">3.6.1.7</ecNumber>
    </recommendedName>
</protein>
<dbReference type="PANTHER" id="PTHR10029">
    <property type="entry name" value="ACYLPHOSPHATASE"/>
    <property type="match status" value="1"/>
</dbReference>
<proteinExistence type="inferred from homology"/>
<dbReference type="InterPro" id="IPR020456">
    <property type="entry name" value="Acylphosphatase"/>
</dbReference>
<dbReference type="FunFam" id="3.30.70.100:FF:000011">
    <property type="entry name" value="Acylphosphatase"/>
    <property type="match status" value="1"/>
</dbReference>
<feature type="active site" evidence="5">
    <location>
        <position position="55"/>
    </location>
</feature>
<evidence type="ECO:0000256" key="6">
    <source>
        <dbReference type="RuleBase" id="RU000553"/>
    </source>
</evidence>
<accession>A0A7S0MKF8</accession>
<feature type="compositionally biased region" description="Polar residues" evidence="8">
    <location>
        <begin position="16"/>
        <end position="28"/>
    </location>
</feature>
<dbReference type="PROSITE" id="PS00150">
    <property type="entry name" value="ACYLPHOSPHATASE_1"/>
    <property type="match status" value="1"/>
</dbReference>
<dbReference type="InterPro" id="IPR001792">
    <property type="entry name" value="Acylphosphatase-like_dom"/>
</dbReference>
<dbReference type="PANTHER" id="PTHR10029:SF3">
    <property type="entry name" value="ACYLPHOSPHATASE-RELATED"/>
    <property type="match status" value="1"/>
</dbReference>
<dbReference type="SUPFAM" id="SSF54975">
    <property type="entry name" value="Acylphosphatase/BLUF domain-like"/>
    <property type="match status" value="1"/>
</dbReference>
<dbReference type="PROSITE" id="PS00151">
    <property type="entry name" value="ACYLPHOSPHATASE_2"/>
    <property type="match status" value="1"/>
</dbReference>
<dbReference type="PRINTS" id="PR00112">
    <property type="entry name" value="ACYLPHPHTASE"/>
</dbReference>
<evidence type="ECO:0000256" key="5">
    <source>
        <dbReference type="PROSITE-ProRule" id="PRU00520"/>
    </source>
</evidence>
<feature type="region of interest" description="Disordered" evidence="8">
    <location>
        <begin position="1"/>
        <end position="29"/>
    </location>
</feature>
<feature type="domain" description="Acylphosphatase-like" evidence="9">
    <location>
        <begin position="40"/>
        <end position="130"/>
    </location>
</feature>
<dbReference type="Pfam" id="PF00708">
    <property type="entry name" value="Acylphosphatase"/>
    <property type="match status" value="1"/>
</dbReference>
<dbReference type="Gene3D" id="3.30.70.100">
    <property type="match status" value="1"/>
</dbReference>
<gene>
    <name evidence="10" type="ORF">CCUR1050_LOCUS20060</name>
</gene>